<reference evidence="3 4" key="1">
    <citation type="submission" date="2023-07" db="EMBL/GenBank/DDBJ databases">
        <title>Genomic Encyclopedia of Type Strains, Phase IV (KMG-IV): sequencing the most valuable type-strain genomes for metagenomic binning, comparative biology and taxonomic classification.</title>
        <authorList>
            <person name="Goeker M."/>
        </authorList>
    </citation>
    <scope>NUCLEOTIDE SEQUENCE [LARGE SCALE GENOMIC DNA]</scope>
    <source>
        <strain evidence="3 4">DSM 12751</strain>
    </source>
</reference>
<protein>
    <recommendedName>
        <fullName evidence="5">YtkA-like domain-containing protein</fullName>
    </recommendedName>
</protein>
<dbReference type="RefSeq" id="WP_307395774.1">
    <property type="nucleotide sequence ID" value="NZ_BAAADK010000030.1"/>
</dbReference>
<feature type="chain" id="PRO_5045881307" description="YtkA-like domain-containing protein" evidence="2">
    <location>
        <begin position="25"/>
        <end position="181"/>
    </location>
</feature>
<dbReference type="PROSITE" id="PS51257">
    <property type="entry name" value="PROKAR_LIPOPROTEIN"/>
    <property type="match status" value="1"/>
</dbReference>
<evidence type="ECO:0000313" key="4">
    <source>
        <dbReference type="Proteomes" id="UP001235840"/>
    </source>
</evidence>
<accession>A0ABT9W1F6</accession>
<comment type="caution">
    <text evidence="3">The sequence shown here is derived from an EMBL/GenBank/DDBJ whole genome shotgun (WGS) entry which is preliminary data.</text>
</comment>
<feature type="compositionally biased region" description="Acidic residues" evidence="1">
    <location>
        <begin position="83"/>
        <end position="93"/>
    </location>
</feature>
<evidence type="ECO:0000313" key="3">
    <source>
        <dbReference type="EMBL" id="MDQ0167073.1"/>
    </source>
</evidence>
<evidence type="ECO:0000256" key="1">
    <source>
        <dbReference type="SAM" id="MobiDB-lite"/>
    </source>
</evidence>
<dbReference type="EMBL" id="JAUSTY010000012">
    <property type="protein sequence ID" value="MDQ0167073.1"/>
    <property type="molecule type" value="Genomic_DNA"/>
</dbReference>
<feature type="region of interest" description="Disordered" evidence="1">
    <location>
        <begin position="83"/>
        <end position="132"/>
    </location>
</feature>
<sequence>MLKKITVMLFSVCTLIFLLAACQADDNRHGSSDMLSGPIDVKFSTDPAEGIKANEPVELQLHISQMGDPVINADEARFEIWYEDNGQEESEDHGDEHTGHGSSDESDSHGDHGDHSDHTDHNNHSSNDMYDTGNEFVDAEEIGDGIYTITYTFDQTGTYYIKYHVTGQGYHSMRTNEIHVE</sequence>
<keyword evidence="4" id="KW-1185">Reference proteome</keyword>
<dbReference type="Proteomes" id="UP001235840">
    <property type="component" value="Unassembled WGS sequence"/>
</dbReference>
<keyword evidence="2" id="KW-0732">Signal</keyword>
<evidence type="ECO:0000256" key="2">
    <source>
        <dbReference type="SAM" id="SignalP"/>
    </source>
</evidence>
<feature type="compositionally biased region" description="Basic and acidic residues" evidence="1">
    <location>
        <begin position="94"/>
        <end position="123"/>
    </location>
</feature>
<evidence type="ECO:0008006" key="5">
    <source>
        <dbReference type="Google" id="ProtNLM"/>
    </source>
</evidence>
<gene>
    <name evidence="3" type="ORF">J2S11_002990</name>
</gene>
<proteinExistence type="predicted"/>
<feature type="signal peptide" evidence="2">
    <location>
        <begin position="1"/>
        <end position="24"/>
    </location>
</feature>
<organism evidence="3 4">
    <name type="scientific">Caldalkalibacillus horti</name>
    <dbReference type="NCBI Taxonomy" id="77523"/>
    <lineage>
        <taxon>Bacteria</taxon>
        <taxon>Bacillati</taxon>
        <taxon>Bacillota</taxon>
        <taxon>Bacilli</taxon>
        <taxon>Bacillales</taxon>
        <taxon>Bacillaceae</taxon>
        <taxon>Caldalkalibacillus</taxon>
    </lineage>
</organism>
<name>A0ABT9W1F6_9BACI</name>